<evidence type="ECO:0000256" key="3">
    <source>
        <dbReference type="ARBA" id="ARBA00022753"/>
    </source>
</evidence>
<dbReference type="InterPro" id="IPR038358">
    <property type="entry name" value="VPS28_N_sf"/>
</dbReference>
<dbReference type="OrthoDB" id="2671at2759"/>
<dbReference type="Gene3D" id="3.40.50.150">
    <property type="entry name" value="Vaccinia Virus protein VP39"/>
    <property type="match status" value="1"/>
</dbReference>
<dbReference type="SUPFAM" id="SSF140111">
    <property type="entry name" value="Endosomal sorting complex assembly domain"/>
    <property type="match status" value="1"/>
</dbReference>
<dbReference type="Pfam" id="PF10294">
    <property type="entry name" value="Methyltransf_16"/>
    <property type="match status" value="1"/>
</dbReference>
<organism evidence="9 10">
    <name type="scientific">Aureobasidium uvarum</name>
    <dbReference type="NCBI Taxonomy" id="2773716"/>
    <lineage>
        <taxon>Eukaryota</taxon>
        <taxon>Fungi</taxon>
        <taxon>Dikarya</taxon>
        <taxon>Ascomycota</taxon>
        <taxon>Pezizomycotina</taxon>
        <taxon>Dothideomycetes</taxon>
        <taxon>Dothideomycetidae</taxon>
        <taxon>Dothideales</taxon>
        <taxon>Saccotheciaceae</taxon>
        <taxon>Aureobasidium</taxon>
    </lineage>
</organism>
<dbReference type="Gene3D" id="1.20.1440.200">
    <property type="match status" value="1"/>
</dbReference>
<dbReference type="EMBL" id="CAINUL010000019">
    <property type="protein sequence ID" value="CAD0115535.1"/>
    <property type="molecule type" value="Genomic_DNA"/>
</dbReference>
<evidence type="ECO:0000256" key="2">
    <source>
        <dbReference type="ARBA" id="ARBA00022448"/>
    </source>
</evidence>
<dbReference type="PANTHER" id="PTHR12937">
    <property type="entry name" value="VACUOLAR PROTEIN SORTING 28, ISOFORM 2 VPS28"/>
    <property type="match status" value="1"/>
</dbReference>
<dbReference type="InterPro" id="IPR037206">
    <property type="entry name" value="VPS28_C_sf"/>
</dbReference>
<dbReference type="InterPro" id="IPR007143">
    <property type="entry name" value="Vps28"/>
</dbReference>
<evidence type="ECO:0000256" key="4">
    <source>
        <dbReference type="ARBA" id="ARBA00022927"/>
    </source>
</evidence>
<dbReference type="PANTHER" id="PTHR12937:SF0">
    <property type="entry name" value="VACUOLAR PROTEIN SORTING-ASSOCIATED PROTEIN 28 HOMOLOG"/>
    <property type="match status" value="1"/>
</dbReference>
<evidence type="ECO:0000313" key="9">
    <source>
        <dbReference type="EMBL" id="CAD0115535.1"/>
    </source>
</evidence>
<feature type="domain" description="VPS28 C-terminal" evidence="7">
    <location>
        <begin position="153"/>
        <end position="247"/>
    </location>
</feature>
<dbReference type="PROSITE" id="PS51310">
    <property type="entry name" value="VPS28_C"/>
    <property type="match status" value="1"/>
</dbReference>
<dbReference type="InterPro" id="IPR017899">
    <property type="entry name" value="VPS28_C"/>
</dbReference>
<dbReference type="InterPro" id="IPR037202">
    <property type="entry name" value="ESCRT_assembly_dom"/>
</dbReference>
<feature type="region of interest" description="Disordered" evidence="6">
    <location>
        <begin position="257"/>
        <end position="292"/>
    </location>
</feature>
<dbReference type="FunFam" id="1.20.1440.200:FF:000003">
    <property type="entry name" value="Vacuolar protein sorting-associated protein 28"/>
    <property type="match status" value="1"/>
</dbReference>
<comment type="caution">
    <text evidence="9">The sequence shown here is derived from an EMBL/GenBank/DDBJ whole genome shotgun (WGS) entry which is preliminary data.</text>
</comment>
<dbReference type="GO" id="GO:0000813">
    <property type="term" value="C:ESCRT I complex"/>
    <property type="evidence" value="ECO:0007669"/>
    <property type="project" value="InterPro"/>
</dbReference>
<evidence type="ECO:0000256" key="5">
    <source>
        <dbReference type="PROSITE-ProRule" id="PRU00642"/>
    </source>
</evidence>
<dbReference type="GO" id="GO:0044877">
    <property type="term" value="F:protein-containing complex binding"/>
    <property type="evidence" value="ECO:0007669"/>
    <property type="project" value="TreeGrafter"/>
</dbReference>
<dbReference type="GO" id="GO:0043328">
    <property type="term" value="P:protein transport to vacuole involved in ubiquitin-dependent protein catabolic process via the multivesicular body sorting pathway"/>
    <property type="evidence" value="ECO:0007669"/>
    <property type="project" value="TreeGrafter"/>
</dbReference>
<dbReference type="Pfam" id="PF03997">
    <property type="entry name" value="VPS28"/>
    <property type="match status" value="1"/>
</dbReference>
<dbReference type="PROSITE" id="PS51313">
    <property type="entry name" value="VPS28_N"/>
    <property type="match status" value="1"/>
</dbReference>
<dbReference type="GO" id="GO:0031902">
    <property type="term" value="C:late endosome membrane"/>
    <property type="evidence" value="ECO:0007669"/>
    <property type="project" value="UniProtKB-SubCell"/>
</dbReference>
<feature type="non-terminal residue" evidence="9">
    <location>
        <position position="1"/>
    </location>
</feature>
<keyword evidence="2 5" id="KW-0813">Transport</keyword>
<dbReference type="CDD" id="cd02440">
    <property type="entry name" value="AdoMet_MTases"/>
    <property type="match status" value="1"/>
</dbReference>
<proteinExistence type="inferred from homology"/>
<reference evidence="9" key="1">
    <citation type="submission" date="2020-06" db="EMBL/GenBank/DDBJ databases">
        <authorList>
            <person name="Onetto C."/>
        </authorList>
    </citation>
    <scope>NUCLEOTIDE SEQUENCE</scope>
</reference>
<evidence type="ECO:0000313" key="10">
    <source>
        <dbReference type="Proteomes" id="UP000745764"/>
    </source>
</evidence>
<dbReference type="InterPro" id="IPR019410">
    <property type="entry name" value="Methyltransf_16"/>
</dbReference>
<accession>A0A9N8KZU4</accession>
<evidence type="ECO:0008006" key="11">
    <source>
        <dbReference type="Google" id="ProtNLM"/>
    </source>
</evidence>
<keyword evidence="4 5" id="KW-0653">Protein transport</keyword>
<protein>
    <recommendedName>
        <fullName evidence="11">VPS28-domain-containing protein</fullName>
    </recommendedName>
</protein>
<dbReference type="GO" id="GO:0008757">
    <property type="term" value="F:S-adenosylmethionine-dependent methyltransferase activity"/>
    <property type="evidence" value="ECO:0007669"/>
    <property type="project" value="UniProtKB-ARBA"/>
</dbReference>
<evidence type="ECO:0000259" key="7">
    <source>
        <dbReference type="PROSITE" id="PS51310"/>
    </source>
</evidence>
<dbReference type="InterPro" id="IPR029063">
    <property type="entry name" value="SAM-dependent_MTases_sf"/>
</dbReference>
<evidence type="ECO:0000256" key="6">
    <source>
        <dbReference type="SAM" id="MobiDB-lite"/>
    </source>
</evidence>
<comment type="subcellular location">
    <subcellularLocation>
        <location evidence="1">Late endosome membrane</location>
        <topology evidence="1">Peripheral membrane protein</topology>
    </subcellularLocation>
</comment>
<keyword evidence="10" id="KW-1185">Reference proteome</keyword>
<dbReference type="AlphaFoldDB" id="A0A9N8KZU4"/>
<dbReference type="SUPFAM" id="SSF140427">
    <property type="entry name" value="VPS28 C-terminal domain-like"/>
    <property type="match status" value="1"/>
</dbReference>
<keyword evidence="3" id="KW-0967">Endosome</keyword>
<comment type="similarity">
    <text evidence="5">Belongs to the VPS28 family.</text>
</comment>
<dbReference type="Gene3D" id="1.20.120.1130">
    <property type="match status" value="1"/>
</dbReference>
<dbReference type="InterPro" id="IPR017898">
    <property type="entry name" value="VPS28_N"/>
</dbReference>
<evidence type="ECO:0000259" key="8">
    <source>
        <dbReference type="PROSITE" id="PS51313"/>
    </source>
</evidence>
<gene>
    <name evidence="9" type="ORF">AWRI4620_LOCUS9790</name>
</gene>
<name>A0A9N8KZU4_9PEZI</name>
<evidence type="ECO:0000256" key="1">
    <source>
        <dbReference type="ARBA" id="ARBA00004633"/>
    </source>
</evidence>
<sequence>HIFPIHITNMYAERQLAYAPTPYSYTPTSTLSATINVDEELKLAHNSAERDLYESLAEIYSIIVTLEALERAFLKDSISETDYTDTCSRLLKQYKSNLADDSVARAFGSLDSFKLEWNLDVPRATDRLKIGLPATIEAPSRAPGAQSGGGAGANATHIVSASENFITLFDAIKMNMLSKDTLHPILVETIQAVNKVTDQDFENKAKIVQWLITLNQMRAAQELTDDQARDLQFDMNLAYDGFKATLEIVHLRASLSSSTKMSGSGNNHTSQQSDQDEEVLDGDTSPSTIYTKPSSQQLLDTLSLLSLEPQSWDKTAAQSKPKVRSNGVPQYLTRIVSSPLDWIEDDVEKEKVWDSASLRLSERSGRTGMGAISRSFRIPLDADTTNSSSTMMPVITTSHEQDTTVQVSIHEPALTEDNLGLKTWASSFVFARNWHTLRDRIPLIFDKDETATILELGAGTGLVGIAAAAVLGANVLLTDLPEIVPNLERNIASNRDMIESRNGSARAAMLDWTVPENIIYPEDPDASKRPLVAEEKGSKYPLIVTADPIYSKEHPAWLVQTINCHLDQGPDARVLIQIPIREAYAEERADLKNRMIKIGLKLCHEQTETGYDDWSDGQGEELSEVECWMGMWKWKDA</sequence>
<feature type="domain" description="VPS28 N-terminal" evidence="8">
    <location>
        <begin position="30"/>
        <end position="138"/>
    </location>
</feature>
<dbReference type="Proteomes" id="UP000745764">
    <property type="component" value="Unassembled WGS sequence"/>
</dbReference>
<dbReference type="FunFam" id="1.20.120.1130:FF:000001">
    <property type="entry name" value="Vacuolar protein sorting-associated protein 28 homolog"/>
    <property type="match status" value="1"/>
</dbReference>
<dbReference type="SUPFAM" id="SSF53335">
    <property type="entry name" value="S-adenosyl-L-methionine-dependent methyltransferases"/>
    <property type="match status" value="1"/>
</dbReference>